<feature type="compositionally biased region" description="Polar residues" evidence="1">
    <location>
        <begin position="28"/>
        <end position="41"/>
    </location>
</feature>
<organism evidence="2">
    <name type="scientific">Arundo donax</name>
    <name type="common">Giant reed</name>
    <name type="synonym">Donax arundinaceus</name>
    <dbReference type="NCBI Taxonomy" id="35708"/>
    <lineage>
        <taxon>Eukaryota</taxon>
        <taxon>Viridiplantae</taxon>
        <taxon>Streptophyta</taxon>
        <taxon>Embryophyta</taxon>
        <taxon>Tracheophyta</taxon>
        <taxon>Spermatophyta</taxon>
        <taxon>Magnoliopsida</taxon>
        <taxon>Liliopsida</taxon>
        <taxon>Poales</taxon>
        <taxon>Poaceae</taxon>
        <taxon>PACMAD clade</taxon>
        <taxon>Arundinoideae</taxon>
        <taxon>Arundineae</taxon>
        <taxon>Arundo</taxon>
    </lineage>
</organism>
<reference evidence="2" key="1">
    <citation type="submission" date="2014-09" db="EMBL/GenBank/DDBJ databases">
        <authorList>
            <person name="Magalhaes I.L.F."/>
            <person name="Oliveira U."/>
            <person name="Santos F.R."/>
            <person name="Vidigal T.H.D.A."/>
            <person name="Brescovit A.D."/>
            <person name="Santos A.J."/>
        </authorList>
    </citation>
    <scope>NUCLEOTIDE SEQUENCE</scope>
    <source>
        <tissue evidence="2">Shoot tissue taken approximately 20 cm above the soil surface</tissue>
    </source>
</reference>
<proteinExistence type="predicted"/>
<feature type="region of interest" description="Disordered" evidence="1">
    <location>
        <begin position="28"/>
        <end position="58"/>
    </location>
</feature>
<dbReference type="EMBL" id="GBRH01208452">
    <property type="protein sequence ID" value="JAD89443.1"/>
    <property type="molecule type" value="Transcribed_RNA"/>
</dbReference>
<evidence type="ECO:0000313" key="2">
    <source>
        <dbReference type="EMBL" id="JAD89443.1"/>
    </source>
</evidence>
<name>A0A0A9DRX5_ARUDO</name>
<accession>A0A0A9DRX5</accession>
<reference evidence="2" key="2">
    <citation type="journal article" date="2015" name="Data Brief">
        <title>Shoot transcriptome of the giant reed, Arundo donax.</title>
        <authorList>
            <person name="Barrero R.A."/>
            <person name="Guerrero F.D."/>
            <person name="Moolhuijzen P."/>
            <person name="Goolsby J.A."/>
            <person name="Tidwell J."/>
            <person name="Bellgard S.E."/>
            <person name="Bellgard M.I."/>
        </authorList>
    </citation>
    <scope>NUCLEOTIDE SEQUENCE</scope>
    <source>
        <tissue evidence="2">Shoot tissue taken approximately 20 cm above the soil surface</tissue>
    </source>
</reference>
<sequence length="58" mass="6698">MRNIHYMAMKKKHGELKIHKHATAYQMQNPTESEATGSQLLKKSGARIRKKSKKQTFA</sequence>
<feature type="compositionally biased region" description="Basic residues" evidence="1">
    <location>
        <begin position="44"/>
        <end position="58"/>
    </location>
</feature>
<evidence type="ECO:0000256" key="1">
    <source>
        <dbReference type="SAM" id="MobiDB-lite"/>
    </source>
</evidence>
<dbReference type="AlphaFoldDB" id="A0A0A9DRX5"/>
<protein>
    <submittedName>
        <fullName evidence="2">Uncharacterized protein</fullName>
    </submittedName>
</protein>